<evidence type="ECO:0000259" key="1">
    <source>
        <dbReference type="PROSITE" id="PS51186"/>
    </source>
</evidence>
<dbReference type="Pfam" id="PF00583">
    <property type="entry name" value="Acetyltransf_1"/>
    <property type="match status" value="1"/>
</dbReference>
<comment type="caution">
    <text evidence="2">The sequence shown here is derived from an EMBL/GenBank/DDBJ whole genome shotgun (WGS) entry which is preliminary data.</text>
</comment>
<sequence>MPEISHPPVAPAGVPLENAFRVLDEGGVTCGSAAVVEYINHALLPERPLNYYISINAHNQRAFDMLMGAAVARSLVLRRRNARMPARIYAPCPPFDAKSLRDFLDFGFQNDDAVIRMRHILTAGDHLPNPPVGCALAPVMLEEAADYDALLTRLNAYSAVAHGPEWLARLRQEPLFAVCGVWQEERLLGELVLTGYGAEGQVEMLYTHPTFRRRGVARALLAEAGRILLENGIRSLSAEVWRRNRAAMGLFEAMRFESVAPTILYPGVDI</sequence>
<evidence type="ECO:0000313" key="2">
    <source>
        <dbReference type="EMBL" id="HIQ62882.1"/>
    </source>
</evidence>
<dbReference type="Gene3D" id="3.40.630.30">
    <property type="match status" value="1"/>
</dbReference>
<accession>A0A9D0YVK3</accession>
<dbReference type="PROSITE" id="PS51186">
    <property type="entry name" value="GNAT"/>
    <property type="match status" value="1"/>
</dbReference>
<dbReference type="CDD" id="cd04301">
    <property type="entry name" value="NAT_SF"/>
    <property type="match status" value="1"/>
</dbReference>
<name>A0A9D0YVK3_9FIRM</name>
<feature type="domain" description="N-acetyltransferase" evidence="1">
    <location>
        <begin position="137"/>
        <end position="270"/>
    </location>
</feature>
<evidence type="ECO:0000313" key="3">
    <source>
        <dbReference type="Proteomes" id="UP000886819"/>
    </source>
</evidence>
<proteinExistence type="predicted"/>
<dbReference type="EMBL" id="DVFI01000072">
    <property type="protein sequence ID" value="HIQ62882.1"/>
    <property type="molecule type" value="Genomic_DNA"/>
</dbReference>
<dbReference type="GO" id="GO:0016747">
    <property type="term" value="F:acyltransferase activity, transferring groups other than amino-acyl groups"/>
    <property type="evidence" value="ECO:0007669"/>
    <property type="project" value="InterPro"/>
</dbReference>
<protein>
    <submittedName>
        <fullName evidence="2">GNAT family N-acetyltransferase</fullName>
    </submittedName>
</protein>
<gene>
    <name evidence="2" type="ORF">IAA66_04750</name>
</gene>
<dbReference type="Proteomes" id="UP000886819">
    <property type="component" value="Unassembled WGS sequence"/>
</dbReference>
<organism evidence="2 3">
    <name type="scientific">Candidatus Avichristensenella intestinipullorum</name>
    <dbReference type="NCBI Taxonomy" id="2840693"/>
    <lineage>
        <taxon>Bacteria</taxon>
        <taxon>Bacillati</taxon>
        <taxon>Bacillota</taxon>
        <taxon>Clostridia</taxon>
        <taxon>Candidatus Avichristensenella</taxon>
    </lineage>
</organism>
<reference evidence="2" key="2">
    <citation type="journal article" date="2021" name="PeerJ">
        <title>Extensive microbial diversity within the chicken gut microbiome revealed by metagenomics and culture.</title>
        <authorList>
            <person name="Gilroy R."/>
            <person name="Ravi A."/>
            <person name="Getino M."/>
            <person name="Pursley I."/>
            <person name="Horton D.L."/>
            <person name="Alikhan N.F."/>
            <person name="Baker D."/>
            <person name="Gharbi K."/>
            <person name="Hall N."/>
            <person name="Watson M."/>
            <person name="Adriaenssens E.M."/>
            <person name="Foster-Nyarko E."/>
            <person name="Jarju S."/>
            <person name="Secka A."/>
            <person name="Antonio M."/>
            <person name="Oren A."/>
            <person name="Chaudhuri R.R."/>
            <person name="La Ragione R."/>
            <person name="Hildebrand F."/>
            <person name="Pallen M.J."/>
        </authorList>
    </citation>
    <scope>NUCLEOTIDE SEQUENCE</scope>
    <source>
        <strain evidence="2">ChiHile30-977</strain>
    </source>
</reference>
<dbReference type="InterPro" id="IPR000182">
    <property type="entry name" value="GNAT_dom"/>
</dbReference>
<reference evidence="2" key="1">
    <citation type="submission" date="2020-10" db="EMBL/GenBank/DDBJ databases">
        <authorList>
            <person name="Gilroy R."/>
        </authorList>
    </citation>
    <scope>NUCLEOTIDE SEQUENCE</scope>
    <source>
        <strain evidence="2">ChiHile30-977</strain>
    </source>
</reference>
<dbReference type="AlphaFoldDB" id="A0A9D0YVK3"/>
<dbReference type="SUPFAM" id="SSF55729">
    <property type="entry name" value="Acyl-CoA N-acyltransferases (Nat)"/>
    <property type="match status" value="1"/>
</dbReference>
<dbReference type="InterPro" id="IPR016181">
    <property type="entry name" value="Acyl_CoA_acyltransferase"/>
</dbReference>